<evidence type="ECO:0000313" key="8">
    <source>
        <dbReference type="Proteomes" id="UP000275777"/>
    </source>
</evidence>
<dbReference type="PANTHER" id="PTHR10625:SF17">
    <property type="entry name" value="HISTONE DEACETYLASE 8"/>
    <property type="match status" value="1"/>
</dbReference>
<accession>A0A3S5DLT9</accession>
<name>A0A3S5DLT9_CHRVL</name>
<dbReference type="AlphaFoldDB" id="A0A3S5DLT9"/>
<evidence type="ECO:0000313" key="7">
    <source>
        <dbReference type="EMBL" id="VEB44703.1"/>
    </source>
</evidence>
<proteinExistence type="inferred from homology"/>
<evidence type="ECO:0000256" key="2">
    <source>
        <dbReference type="ARBA" id="ARBA00005947"/>
    </source>
</evidence>
<dbReference type="Gene3D" id="3.40.800.20">
    <property type="entry name" value="Histone deacetylase domain"/>
    <property type="match status" value="1"/>
</dbReference>
<gene>
    <name evidence="7" type="primary">aphA_1</name>
    <name evidence="7" type="ORF">NCTC9695_05207</name>
</gene>
<sequence length="195" mass="21073">MFALTRPPGHHAAFDYCGGYCFLNNAAIAAQALRDHGMRKVAVLDVDYHHGNGTQDIFYRRADVLFLSIHGDPRTEYPFFLGFADEKGEGEGLGYNFNFPLAAGACVSTWFVALDCALEQIARFGAEALVVSLGVDTFQGDPISRFQLDSPDFVTLGARLAGLKLPTLFCLEGGYAVEPIGTNVVNVLAGFEARG</sequence>
<dbReference type="GO" id="GO:0004407">
    <property type="term" value="F:histone deacetylase activity"/>
    <property type="evidence" value="ECO:0007669"/>
    <property type="project" value="TreeGrafter"/>
</dbReference>
<dbReference type="GO" id="GO:0046872">
    <property type="term" value="F:metal ion binding"/>
    <property type="evidence" value="ECO:0007669"/>
    <property type="project" value="UniProtKB-KW"/>
</dbReference>
<evidence type="ECO:0000259" key="6">
    <source>
        <dbReference type="Pfam" id="PF00850"/>
    </source>
</evidence>
<comment type="similarity">
    <text evidence="2">Belongs to the histone deacetylase family.</text>
</comment>
<dbReference type="GO" id="GO:0040029">
    <property type="term" value="P:epigenetic regulation of gene expression"/>
    <property type="evidence" value="ECO:0007669"/>
    <property type="project" value="TreeGrafter"/>
</dbReference>
<evidence type="ECO:0000256" key="1">
    <source>
        <dbReference type="ARBA" id="ARBA00001947"/>
    </source>
</evidence>
<dbReference type="CDD" id="cd10001">
    <property type="entry name" value="HDAC_classII_APAH"/>
    <property type="match status" value="1"/>
</dbReference>
<dbReference type="GO" id="GO:0016787">
    <property type="term" value="F:hydrolase activity"/>
    <property type="evidence" value="ECO:0007669"/>
    <property type="project" value="UniProtKB-KW"/>
</dbReference>
<dbReference type="PRINTS" id="PR01270">
    <property type="entry name" value="HDASUPER"/>
</dbReference>
<reference evidence="7 8" key="1">
    <citation type="submission" date="2018-12" db="EMBL/GenBank/DDBJ databases">
        <authorList>
            <consortium name="Pathogen Informatics"/>
        </authorList>
    </citation>
    <scope>NUCLEOTIDE SEQUENCE [LARGE SCALE GENOMIC DNA]</scope>
    <source>
        <strain evidence="7 8">NCTC9695</strain>
    </source>
</reference>
<evidence type="ECO:0000256" key="5">
    <source>
        <dbReference type="ARBA" id="ARBA00022833"/>
    </source>
</evidence>
<dbReference type="Proteomes" id="UP000275777">
    <property type="component" value="Chromosome"/>
</dbReference>
<organism evidence="7 8">
    <name type="scientific">Chromobacterium violaceum</name>
    <dbReference type="NCBI Taxonomy" id="536"/>
    <lineage>
        <taxon>Bacteria</taxon>
        <taxon>Pseudomonadati</taxon>
        <taxon>Pseudomonadota</taxon>
        <taxon>Betaproteobacteria</taxon>
        <taxon>Neisseriales</taxon>
        <taxon>Chromobacteriaceae</taxon>
        <taxon>Chromobacterium</taxon>
    </lineage>
</organism>
<feature type="domain" description="Histone deacetylase" evidence="6">
    <location>
        <begin position="2"/>
        <end position="189"/>
    </location>
</feature>
<dbReference type="EMBL" id="LR134182">
    <property type="protein sequence ID" value="VEB44703.1"/>
    <property type="molecule type" value="Genomic_DNA"/>
</dbReference>
<protein>
    <submittedName>
        <fullName evidence="7">Acetylpolyamine aminohydrolase</fullName>
    </submittedName>
</protein>
<dbReference type="SUPFAM" id="SSF52768">
    <property type="entry name" value="Arginase/deacetylase"/>
    <property type="match status" value="1"/>
</dbReference>
<dbReference type="Pfam" id="PF00850">
    <property type="entry name" value="Hist_deacetyl"/>
    <property type="match status" value="1"/>
</dbReference>
<dbReference type="InterPro" id="IPR037138">
    <property type="entry name" value="His_deacetylse_dom_sf"/>
</dbReference>
<dbReference type="InterPro" id="IPR000286">
    <property type="entry name" value="HDACs"/>
</dbReference>
<evidence type="ECO:0000256" key="4">
    <source>
        <dbReference type="ARBA" id="ARBA00022801"/>
    </source>
</evidence>
<dbReference type="InterPro" id="IPR023801">
    <property type="entry name" value="His_deacetylse_dom"/>
</dbReference>
<dbReference type="PANTHER" id="PTHR10625">
    <property type="entry name" value="HISTONE DEACETYLASE HDAC1-RELATED"/>
    <property type="match status" value="1"/>
</dbReference>
<comment type="cofactor">
    <cofactor evidence="1">
        <name>Zn(2+)</name>
        <dbReference type="ChEBI" id="CHEBI:29105"/>
    </cofactor>
</comment>
<evidence type="ECO:0000256" key="3">
    <source>
        <dbReference type="ARBA" id="ARBA00022723"/>
    </source>
</evidence>
<keyword evidence="4 7" id="KW-0378">Hydrolase</keyword>
<keyword evidence="3" id="KW-0479">Metal-binding</keyword>
<dbReference type="InterPro" id="IPR023696">
    <property type="entry name" value="Ureohydrolase_dom_sf"/>
</dbReference>
<keyword evidence="5" id="KW-0862">Zinc</keyword>